<dbReference type="Proteomes" id="UP001223072">
    <property type="component" value="Unassembled WGS sequence"/>
</dbReference>
<accession>A0ABU0RQC3</accession>
<keyword evidence="1" id="KW-0812">Transmembrane</keyword>
<comment type="caution">
    <text evidence="2">The sequence shown here is derived from an EMBL/GenBank/DDBJ whole genome shotgun (WGS) entry which is preliminary data.</text>
</comment>
<keyword evidence="3" id="KW-1185">Reference proteome</keyword>
<dbReference type="RefSeq" id="WP_307627823.1">
    <property type="nucleotide sequence ID" value="NZ_JAUSZS010000004.1"/>
</dbReference>
<gene>
    <name evidence="2" type="ORF">QFZ49_004114</name>
</gene>
<evidence type="ECO:0000313" key="2">
    <source>
        <dbReference type="EMBL" id="MDQ0934174.1"/>
    </source>
</evidence>
<feature type="transmembrane region" description="Helical" evidence="1">
    <location>
        <begin position="25"/>
        <end position="43"/>
    </location>
</feature>
<protein>
    <submittedName>
        <fullName evidence="2">Membrane protein YdjX (TVP38/TMEM64 family)</fullName>
    </submittedName>
</protein>
<name>A0ABU0RQC3_9ACTN</name>
<keyword evidence="1" id="KW-1133">Transmembrane helix</keyword>
<feature type="transmembrane region" description="Helical" evidence="1">
    <location>
        <begin position="85"/>
        <end position="102"/>
    </location>
</feature>
<keyword evidence="1" id="KW-0472">Membrane</keyword>
<organism evidence="2 3">
    <name type="scientific">Streptomyces turgidiscabies</name>
    <dbReference type="NCBI Taxonomy" id="85558"/>
    <lineage>
        <taxon>Bacteria</taxon>
        <taxon>Bacillati</taxon>
        <taxon>Actinomycetota</taxon>
        <taxon>Actinomycetes</taxon>
        <taxon>Kitasatosporales</taxon>
        <taxon>Streptomycetaceae</taxon>
        <taxon>Streptomyces</taxon>
    </lineage>
</organism>
<reference evidence="2 3" key="1">
    <citation type="submission" date="2023-07" db="EMBL/GenBank/DDBJ databases">
        <title>Comparative genomics of wheat-associated soil bacteria to identify genetic determinants of phenazine resistance.</title>
        <authorList>
            <person name="Mouncey N."/>
        </authorList>
    </citation>
    <scope>NUCLEOTIDE SEQUENCE [LARGE SCALE GENOMIC DNA]</scope>
    <source>
        <strain evidence="2 3">W2I16</strain>
    </source>
</reference>
<dbReference type="EMBL" id="JAUSZS010000004">
    <property type="protein sequence ID" value="MDQ0934174.1"/>
    <property type="molecule type" value="Genomic_DNA"/>
</dbReference>
<feature type="transmembrane region" description="Helical" evidence="1">
    <location>
        <begin position="114"/>
        <end position="132"/>
    </location>
</feature>
<sequence>MVQTTSGIPGKTGYPDIFSARTHLIANRVLTVVLGLVYGYWAAAIRRDAGPVTGWNVLFGFVSALAFMVVLTGVRAVAPRLRRELHALAWGAFAGVAFGFLYSQTGESVLRSAGNSLIVTGSVTAALFYRYYTHEDAAGHRVS</sequence>
<evidence type="ECO:0000256" key="1">
    <source>
        <dbReference type="SAM" id="Phobius"/>
    </source>
</evidence>
<feature type="transmembrane region" description="Helical" evidence="1">
    <location>
        <begin position="55"/>
        <end position="78"/>
    </location>
</feature>
<proteinExistence type="predicted"/>
<evidence type="ECO:0000313" key="3">
    <source>
        <dbReference type="Proteomes" id="UP001223072"/>
    </source>
</evidence>